<proteinExistence type="predicted"/>
<evidence type="ECO:0000313" key="2">
    <source>
        <dbReference type="Proteomes" id="UP001156484"/>
    </source>
</evidence>
<evidence type="ECO:0000313" key="1">
    <source>
        <dbReference type="EMBL" id="UYP19741.1"/>
    </source>
</evidence>
<dbReference type="EMBL" id="CP107551">
    <property type="protein sequence ID" value="UYP19741.1"/>
    <property type="molecule type" value="Genomic_DNA"/>
</dbReference>
<reference evidence="1" key="1">
    <citation type="submission" date="2022-10" db="EMBL/GenBank/DDBJ databases">
        <title>Rhodococcus ferula Z13 complete genome.</title>
        <authorList>
            <person name="Long X."/>
            <person name="Zang M."/>
        </authorList>
    </citation>
    <scope>NUCLEOTIDE SEQUENCE</scope>
    <source>
        <strain evidence="1">Z13</strain>
    </source>
</reference>
<dbReference type="Proteomes" id="UP001156484">
    <property type="component" value="Chromosome"/>
</dbReference>
<protein>
    <submittedName>
        <fullName evidence="1">ABC transporter permease</fullName>
    </submittedName>
</protein>
<accession>A0ACD4DID6</accession>
<sequence>MTAVRVPARHRGAALFLGQWFTLTERIVRSMAVEREFLPAIVVPGVFALGFYLPLRGIVADYGVDYAQFLMPIIVLQAMAFTATAAAQRSALESVRGMTKRLRTMPIVRGAPLAARLTAGALRATLSVLASVAFGTLLGFRFHGGIGQALAFYALAMAFVLVLSLGADAIGSLTRNPEATAQAMFLPQLVLGLFSTGFVPEEAFPSWAQGFARNQPISHFATAMRAIADGTATWSVVAPALWWTVAIAVVVVPLAVRAERRRS</sequence>
<gene>
    <name evidence="1" type="ORF">OED52_04055</name>
</gene>
<organism evidence="1 2">
    <name type="scientific">Rhodococcus sacchari</name>
    <dbReference type="NCBI Taxonomy" id="2962047"/>
    <lineage>
        <taxon>Bacteria</taxon>
        <taxon>Bacillati</taxon>
        <taxon>Actinomycetota</taxon>
        <taxon>Actinomycetes</taxon>
        <taxon>Mycobacteriales</taxon>
        <taxon>Nocardiaceae</taxon>
        <taxon>Rhodococcus</taxon>
    </lineage>
</organism>
<keyword evidence="2" id="KW-1185">Reference proteome</keyword>
<name>A0ACD4DID6_9NOCA</name>